<dbReference type="RefSeq" id="WP_075758049.1">
    <property type="nucleotide sequence ID" value="NZ_LT608335.1"/>
</dbReference>
<dbReference type="PROSITE" id="PS51740">
    <property type="entry name" value="SPOVT_ABRB"/>
    <property type="match status" value="1"/>
</dbReference>
<dbReference type="Gene3D" id="2.10.260.10">
    <property type="match status" value="1"/>
</dbReference>
<dbReference type="SMART" id="SM00966">
    <property type="entry name" value="SpoVT_AbrB"/>
    <property type="match status" value="1"/>
</dbReference>
<dbReference type="EMBL" id="FMJE01000005">
    <property type="protein sequence ID" value="SCM82823.1"/>
    <property type="molecule type" value="Genomic_DNA"/>
</dbReference>
<dbReference type="SUPFAM" id="SSF89447">
    <property type="entry name" value="AbrB/MazE/MraZ-like"/>
    <property type="match status" value="1"/>
</dbReference>
<dbReference type="InterPro" id="IPR037914">
    <property type="entry name" value="SpoVT-AbrB_sf"/>
</dbReference>
<dbReference type="Pfam" id="PF04014">
    <property type="entry name" value="MazE_antitoxin"/>
    <property type="match status" value="1"/>
</dbReference>
<reference evidence="3" key="1">
    <citation type="submission" date="2016-08" db="EMBL/GenBank/DDBJ databases">
        <authorList>
            <person name="Seilhamer J.J."/>
        </authorList>
    </citation>
    <scope>NUCLEOTIDE SEQUENCE</scope>
    <source>
        <strain evidence="3">86</strain>
    </source>
</reference>
<keyword evidence="1" id="KW-0238">DNA-binding</keyword>
<proteinExistence type="predicted"/>
<name>A0A212LZ64_9FIRM</name>
<sequence length="103" mass="11426">MNMAERAGRLMEFRRIPVSSQGQVTLPKAIRERLGVTAGGTQRITIFVKSDGIIVIEPEPTVNELFGILKTTTPTSPANIRELRGAMVNERIQGRGYDTKEQD</sequence>
<evidence type="ECO:0000313" key="3">
    <source>
        <dbReference type="EMBL" id="SCM82823.1"/>
    </source>
</evidence>
<accession>A0A212LZ64</accession>
<evidence type="ECO:0000256" key="1">
    <source>
        <dbReference type="PROSITE-ProRule" id="PRU01076"/>
    </source>
</evidence>
<dbReference type="InterPro" id="IPR007159">
    <property type="entry name" value="SpoVT-AbrB_dom"/>
</dbReference>
<organism evidence="3">
    <name type="scientific">uncultured Sporomusa sp</name>
    <dbReference type="NCBI Taxonomy" id="307249"/>
    <lineage>
        <taxon>Bacteria</taxon>
        <taxon>Bacillati</taxon>
        <taxon>Bacillota</taxon>
        <taxon>Negativicutes</taxon>
        <taxon>Selenomonadales</taxon>
        <taxon>Sporomusaceae</taxon>
        <taxon>Sporomusa</taxon>
        <taxon>environmental samples</taxon>
    </lineage>
</organism>
<dbReference type="AlphaFoldDB" id="A0A212LZ64"/>
<dbReference type="GO" id="GO:0003677">
    <property type="term" value="F:DNA binding"/>
    <property type="evidence" value="ECO:0007669"/>
    <property type="project" value="UniProtKB-UniRule"/>
</dbReference>
<evidence type="ECO:0000259" key="2">
    <source>
        <dbReference type="PROSITE" id="PS51740"/>
    </source>
</evidence>
<dbReference type="NCBIfam" id="TIGR01439">
    <property type="entry name" value="lp_hng_hel_AbrB"/>
    <property type="match status" value="1"/>
</dbReference>
<protein>
    <submittedName>
        <fullName evidence="3">Transcriptional regulator, AbrB family</fullName>
    </submittedName>
</protein>
<feature type="domain" description="SpoVT-AbrB" evidence="2">
    <location>
        <begin position="13"/>
        <end position="61"/>
    </location>
</feature>
<gene>
    <name evidence="3" type="ORF">KL86SPO_50595</name>
</gene>